<dbReference type="OrthoDB" id="8810997at2"/>
<dbReference type="RefSeq" id="WP_091570316.1">
    <property type="nucleotide sequence ID" value="NZ_FNHP01000006.1"/>
</dbReference>
<reference evidence="3" key="1">
    <citation type="submission" date="2016-10" db="EMBL/GenBank/DDBJ databases">
        <authorList>
            <person name="Varghese N."/>
            <person name="Submissions S."/>
        </authorList>
    </citation>
    <scope>NUCLEOTIDE SEQUENCE [LARGE SCALE GENOMIC DNA]</scope>
    <source>
        <strain evidence="3">EPL6</strain>
    </source>
</reference>
<keyword evidence="1" id="KW-0732">Signal</keyword>
<dbReference type="AlphaFoldDB" id="A0A1G9TKT3"/>
<evidence type="ECO:0008006" key="4">
    <source>
        <dbReference type="Google" id="ProtNLM"/>
    </source>
</evidence>
<sequence length="142" mass="15302">MKPFLSALLLAACAPLALAQQPPTFTDVPPSLQKALQGHGLRSAQLDGGTLRLVSGKPQVSELAFASFVFHGICAHQWRQPAEFARWQLARVQLLDASGQQGYAFDARGDVCQRLGERAQNYHALIQRHTQACAAGACPAQP</sequence>
<organism evidence="2 3">
    <name type="scientific">Oryzisolibacter propanilivorax</name>
    <dbReference type="NCBI Taxonomy" id="1527607"/>
    <lineage>
        <taxon>Bacteria</taxon>
        <taxon>Pseudomonadati</taxon>
        <taxon>Pseudomonadota</taxon>
        <taxon>Betaproteobacteria</taxon>
        <taxon>Burkholderiales</taxon>
        <taxon>Comamonadaceae</taxon>
        <taxon>Oryzisolibacter</taxon>
    </lineage>
</organism>
<keyword evidence="3" id="KW-1185">Reference proteome</keyword>
<dbReference type="Proteomes" id="UP000198552">
    <property type="component" value="Unassembled WGS sequence"/>
</dbReference>
<protein>
    <recommendedName>
        <fullName evidence="4">Lipoprotein</fullName>
    </recommendedName>
</protein>
<evidence type="ECO:0000313" key="3">
    <source>
        <dbReference type="Proteomes" id="UP000198552"/>
    </source>
</evidence>
<dbReference type="STRING" id="1527607.SAMN05428957_106181"/>
<proteinExistence type="predicted"/>
<feature type="chain" id="PRO_5011586493" description="Lipoprotein" evidence="1">
    <location>
        <begin position="20"/>
        <end position="142"/>
    </location>
</feature>
<name>A0A1G9TKT3_9BURK</name>
<accession>A0A1G9TKT3</accession>
<feature type="signal peptide" evidence="1">
    <location>
        <begin position="1"/>
        <end position="19"/>
    </location>
</feature>
<evidence type="ECO:0000313" key="2">
    <source>
        <dbReference type="EMBL" id="SDM48044.1"/>
    </source>
</evidence>
<evidence type="ECO:0000256" key="1">
    <source>
        <dbReference type="SAM" id="SignalP"/>
    </source>
</evidence>
<gene>
    <name evidence="2" type="ORF">SAMN05428957_106181</name>
</gene>
<dbReference type="EMBL" id="FNHP01000006">
    <property type="protein sequence ID" value="SDM48044.1"/>
    <property type="molecule type" value="Genomic_DNA"/>
</dbReference>